<feature type="transmembrane region" description="Helical" evidence="16">
    <location>
        <begin position="569"/>
        <end position="587"/>
    </location>
</feature>
<keyword evidence="11" id="KW-0325">Glycoprotein</keyword>
<comment type="function">
    <text evidence="14">Glutamate-gated receptor that probably acts as a non-selective cation channel. May be involved in light-signal transduction and calcium homeostasis via the regulation of calcium influx into cells.</text>
</comment>
<dbReference type="EMBL" id="JACGWJ010000017">
    <property type="protein sequence ID" value="KAL0354397.1"/>
    <property type="molecule type" value="Genomic_DNA"/>
</dbReference>
<evidence type="ECO:0000256" key="14">
    <source>
        <dbReference type="ARBA" id="ARBA00049638"/>
    </source>
</evidence>
<evidence type="ECO:0000256" key="13">
    <source>
        <dbReference type="ARBA" id="ARBA00023303"/>
    </source>
</evidence>
<evidence type="ECO:0000256" key="11">
    <source>
        <dbReference type="ARBA" id="ARBA00023180"/>
    </source>
</evidence>
<dbReference type="FunFam" id="3.40.50.2300:FF:000310">
    <property type="entry name" value="Glutamate receptor"/>
    <property type="match status" value="1"/>
</dbReference>
<dbReference type="Pfam" id="PF01094">
    <property type="entry name" value="ANF_receptor"/>
    <property type="match status" value="1"/>
</dbReference>
<dbReference type="InterPro" id="IPR001320">
    <property type="entry name" value="Iontro_rcpt_C"/>
</dbReference>
<dbReference type="SUPFAM" id="SSF53850">
    <property type="entry name" value="Periplasmic binding protein-like II"/>
    <property type="match status" value="1"/>
</dbReference>
<dbReference type="Gene3D" id="3.40.50.2300">
    <property type="match status" value="2"/>
</dbReference>
<comment type="subunit">
    <text evidence="3">May form heteromers.</text>
</comment>
<feature type="domain" description="Ionotropic glutamate receptor C-terminal" evidence="17">
    <location>
        <begin position="444"/>
        <end position="789"/>
    </location>
</feature>
<dbReference type="PANTHER" id="PTHR34836">
    <property type="entry name" value="OS06G0188250 PROTEIN"/>
    <property type="match status" value="1"/>
</dbReference>
<dbReference type="FunFam" id="1.10.287.70:FF:000037">
    <property type="entry name" value="Glutamate receptor"/>
    <property type="match status" value="1"/>
</dbReference>
<dbReference type="FunFam" id="3.40.50.2300:FF:000188">
    <property type="entry name" value="Glutamate receptor"/>
    <property type="match status" value="1"/>
</dbReference>
<dbReference type="PANTHER" id="PTHR34836:SF1">
    <property type="entry name" value="OS09G0428600 PROTEIN"/>
    <property type="match status" value="1"/>
</dbReference>
<gene>
    <name evidence="18" type="ORF">Sradi_3886600</name>
</gene>
<dbReference type="CDD" id="cd13686">
    <property type="entry name" value="GluR_Plant"/>
    <property type="match status" value="1"/>
</dbReference>
<comment type="function">
    <text evidence="15">Glutamate-gated receptor that probably acts as non-selective cation channel.</text>
</comment>
<dbReference type="Pfam" id="PF00060">
    <property type="entry name" value="Lig_chan"/>
    <property type="match status" value="1"/>
</dbReference>
<feature type="transmembrane region" description="Helical" evidence="16">
    <location>
        <begin position="629"/>
        <end position="647"/>
    </location>
</feature>
<reference evidence="18" key="2">
    <citation type="journal article" date="2024" name="Plant">
        <title>Genomic evolution and insights into agronomic trait innovations of Sesamum species.</title>
        <authorList>
            <person name="Miao H."/>
            <person name="Wang L."/>
            <person name="Qu L."/>
            <person name="Liu H."/>
            <person name="Sun Y."/>
            <person name="Le M."/>
            <person name="Wang Q."/>
            <person name="Wei S."/>
            <person name="Zheng Y."/>
            <person name="Lin W."/>
            <person name="Duan Y."/>
            <person name="Cao H."/>
            <person name="Xiong S."/>
            <person name="Wang X."/>
            <person name="Wei L."/>
            <person name="Li C."/>
            <person name="Ma Q."/>
            <person name="Ju M."/>
            <person name="Zhao R."/>
            <person name="Li G."/>
            <person name="Mu C."/>
            <person name="Tian Q."/>
            <person name="Mei H."/>
            <person name="Zhang T."/>
            <person name="Gao T."/>
            <person name="Zhang H."/>
        </authorList>
    </citation>
    <scope>NUCLEOTIDE SEQUENCE</scope>
    <source>
        <strain evidence="18">G02</strain>
    </source>
</reference>
<evidence type="ECO:0000256" key="7">
    <source>
        <dbReference type="ARBA" id="ARBA00022989"/>
    </source>
</evidence>
<dbReference type="SUPFAM" id="SSF53822">
    <property type="entry name" value="Periplasmic binding protein-like I"/>
    <property type="match status" value="1"/>
</dbReference>
<name>A0AAW2PES7_SESRA</name>
<evidence type="ECO:0000256" key="15">
    <source>
        <dbReference type="PIRNR" id="PIRNR037090"/>
    </source>
</evidence>
<dbReference type="InterPro" id="IPR028082">
    <property type="entry name" value="Peripla_BP_I"/>
</dbReference>
<evidence type="ECO:0000256" key="4">
    <source>
        <dbReference type="ARBA" id="ARBA00022448"/>
    </source>
</evidence>
<feature type="transmembrane region" description="Helical" evidence="16">
    <location>
        <begin position="815"/>
        <end position="836"/>
    </location>
</feature>
<dbReference type="SMART" id="SM00079">
    <property type="entry name" value="PBPe"/>
    <property type="match status" value="1"/>
</dbReference>
<dbReference type="GO" id="GO:0016020">
    <property type="term" value="C:membrane"/>
    <property type="evidence" value="ECO:0007669"/>
    <property type="project" value="UniProtKB-SubCell"/>
</dbReference>
<dbReference type="InterPro" id="IPR015683">
    <property type="entry name" value="Ionotropic_Glu_rcpt"/>
</dbReference>
<comment type="subcellular location">
    <subcellularLocation>
        <location evidence="1">Membrane</location>
        <topology evidence="1">Multi-pass membrane protein</topology>
    </subcellularLocation>
</comment>
<feature type="transmembrane region" description="Helical" evidence="16">
    <location>
        <begin position="599"/>
        <end position="617"/>
    </location>
</feature>
<protein>
    <recommendedName>
        <fullName evidence="15">Glutamate receptor</fullName>
    </recommendedName>
</protein>
<keyword evidence="13 15" id="KW-0407">Ion channel</keyword>
<evidence type="ECO:0000313" key="18">
    <source>
        <dbReference type="EMBL" id="KAL0354397.1"/>
    </source>
</evidence>
<dbReference type="AlphaFoldDB" id="A0AAW2PES7"/>
<sequence length="918" mass="102070">MSFCIAPLSGQNATAVKAHVGIILDFDTTVGKISKTCLSMALEDFYTKRINHSTMIEPHFRDSYSDVVGAASAAIDLLKNVQVMAILGPQKSIQADFVIDIGDKVRVPIISQATSPALSPKESPYFIRSAQCSSYQAEAIAAIVKAFGWRQVVFIYEDTNYGSGLVPFLTEGLLQNNALISHQSIIPPCATNDQILGELYKLMTMQTRVFVVHMLPSLASRFFKMAKAAEMMSEGYAWVIADALTSLLDSVDSETIEAMQGVIGVKAYIPRSNELDNFTRRWRKRFHRENPEMDRTELNVFGLWAYDSITALALAIERSGLTSPRFKKPVIGGNLTDLEAIGISSNGPALVPLIRNFSSKGLSGDFSIVDGQLLPSAFQIVNVIGKGENIVGFWTKTYGISRELKPDVHKTNYSTNKDHLGAIVWPGQTTIVPKGWEMPTSGKKLRVGVPVKSGFTEFVKIERDAVPTGFCIDVFKEVMQSLPYAVQYEFIIFGTPDGQSAGDYNDLVHQIVLEEYDAVAGDISILANRSRFVDFSFPYTESGVSAIVPIKDNERKNAWIFMKPLTMDLWLTIGAFFVFTGFVVWVLEHRVNKEFRGPRLQQVGMIFWFSFSTIVFAHKEKVISNLTRFVVIVWVFVVLVLTSSYTANLTSMLTIQQLHPTITDIHDLRKNGDFVGYQNSSYVREFLKGMRFEESKLRNYSTLEDYDDALSKGSRNGGVAAIVDELPYLRLFLDKYSHKYTMVGPTYKTAGLGFAFRRGSPLLPDVSRAIIDLREKEILTRISNKWLGEEGCRDTDAAVKTSNSKSLTLDSFKGLFLISWLSSSSALAIFLSIFFYENRVLLTSDASIKQKLYALARAFDEEKDILSSKASTTPTPRGIAAAQSPAISISYQHEEVFSQDEGFSTTEPGTPIHHATPG</sequence>
<dbReference type="Gene3D" id="1.10.287.70">
    <property type="match status" value="1"/>
</dbReference>
<dbReference type="InterPro" id="IPR019594">
    <property type="entry name" value="Glu/Gly-bd"/>
</dbReference>
<dbReference type="CDD" id="cd19990">
    <property type="entry name" value="PBP1_GABAb_receptor_plant"/>
    <property type="match status" value="1"/>
</dbReference>
<keyword evidence="10 15" id="KW-0675">Receptor</keyword>
<evidence type="ECO:0000256" key="5">
    <source>
        <dbReference type="ARBA" id="ARBA00022692"/>
    </source>
</evidence>
<keyword evidence="12 15" id="KW-1071">Ligand-gated ion channel</keyword>
<evidence type="ECO:0000256" key="10">
    <source>
        <dbReference type="ARBA" id="ARBA00023170"/>
    </source>
</evidence>
<organism evidence="18">
    <name type="scientific">Sesamum radiatum</name>
    <name type="common">Black benniseed</name>
    <dbReference type="NCBI Taxonomy" id="300843"/>
    <lineage>
        <taxon>Eukaryota</taxon>
        <taxon>Viridiplantae</taxon>
        <taxon>Streptophyta</taxon>
        <taxon>Embryophyta</taxon>
        <taxon>Tracheophyta</taxon>
        <taxon>Spermatophyta</taxon>
        <taxon>Magnoliopsida</taxon>
        <taxon>eudicotyledons</taxon>
        <taxon>Gunneridae</taxon>
        <taxon>Pentapetalae</taxon>
        <taxon>asterids</taxon>
        <taxon>lamiids</taxon>
        <taxon>Lamiales</taxon>
        <taxon>Pedaliaceae</taxon>
        <taxon>Sesamum</taxon>
    </lineage>
</organism>
<evidence type="ECO:0000256" key="1">
    <source>
        <dbReference type="ARBA" id="ARBA00004141"/>
    </source>
</evidence>
<keyword evidence="9 15" id="KW-0472">Membrane</keyword>
<dbReference type="InterPro" id="IPR044440">
    <property type="entry name" value="GABAb_receptor_plant_PBP1"/>
</dbReference>
<evidence type="ECO:0000259" key="17">
    <source>
        <dbReference type="SMART" id="SM00079"/>
    </source>
</evidence>
<dbReference type="InterPro" id="IPR001828">
    <property type="entry name" value="ANF_lig-bd_rcpt"/>
</dbReference>
<dbReference type="PIRSF" id="PIRSF037090">
    <property type="entry name" value="Iontro_Glu-like_rcpt_pln"/>
    <property type="match status" value="1"/>
</dbReference>
<comment type="caution">
    <text evidence="18">The sequence shown here is derived from an EMBL/GenBank/DDBJ whole genome shotgun (WGS) entry which is preliminary data.</text>
</comment>
<evidence type="ECO:0000256" key="6">
    <source>
        <dbReference type="ARBA" id="ARBA00022729"/>
    </source>
</evidence>
<dbReference type="InterPro" id="IPR017103">
    <property type="entry name" value="Iontropic_Glu_rcpt_pln"/>
</dbReference>
<keyword evidence="4 15" id="KW-0813">Transport</keyword>
<evidence type="ECO:0000256" key="9">
    <source>
        <dbReference type="ARBA" id="ARBA00023136"/>
    </source>
</evidence>
<evidence type="ECO:0000256" key="8">
    <source>
        <dbReference type="ARBA" id="ARBA00023065"/>
    </source>
</evidence>
<evidence type="ECO:0000256" key="16">
    <source>
        <dbReference type="SAM" id="Phobius"/>
    </source>
</evidence>
<reference evidence="18" key="1">
    <citation type="submission" date="2020-06" db="EMBL/GenBank/DDBJ databases">
        <authorList>
            <person name="Li T."/>
            <person name="Hu X."/>
            <person name="Zhang T."/>
            <person name="Song X."/>
            <person name="Zhang H."/>
            <person name="Dai N."/>
            <person name="Sheng W."/>
            <person name="Hou X."/>
            <person name="Wei L."/>
        </authorList>
    </citation>
    <scope>NUCLEOTIDE SEQUENCE</scope>
    <source>
        <strain evidence="18">G02</strain>
        <tissue evidence="18">Leaf</tissue>
    </source>
</reference>
<keyword evidence="6" id="KW-0732">Signal</keyword>
<evidence type="ECO:0000256" key="2">
    <source>
        <dbReference type="ARBA" id="ARBA00008685"/>
    </source>
</evidence>
<keyword evidence="8 15" id="KW-0406">Ion transport</keyword>
<keyword evidence="5 16" id="KW-0812">Transmembrane</keyword>
<accession>A0AAW2PES7</accession>
<proteinExistence type="inferred from homology"/>
<dbReference type="GO" id="GO:0015276">
    <property type="term" value="F:ligand-gated monoatomic ion channel activity"/>
    <property type="evidence" value="ECO:0007669"/>
    <property type="project" value="InterPro"/>
</dbReference>
<evidence type="ECO:0000256" key="12">
    <source>
        <dbReference type="ARBA" id="ARBA00023286"/>
    </source>
</evidence>
<dbReference type="Gene3D" id="3.40.190.10">
    <property type="entry name" value="Periplasmic binding protein-like II"/>
    <property type="match status" value="2"/>
</dbReference>
<dbReference type="Pfam" id="PF10613">
    <property type="entry name" value="Lig_chan-Glu_bd"/>
    <property type="match status" value="1"/>
</dbReference>
<comment type="similarity">
    <text evidence="2 15">Belongs to the glutamate-gated ion channel (TC 1.A.10.1) family.</text>
</comment>
<dbReference type="FunFam" id="3.40.190.10:FF:000217">
    <property type="entry name" value="Glutamate receptor"/>
    <property type="match status" value="1"/>
</dbReference>
<keyword evidence="7 16" id="KW-1133">Transmembrane helix</keyword>
<evidence type="ECO:0000256" key="3">
    <source>
        <dbReference type="ARBA" id="ARBA00011095"/>
    </source>
</evidence>
<dbReference type="FunFam" id="3.40.190.10:FF:000103">
    <property type="entry name" value="Glutamate receptor"/>
    <property type="match status" value="1"/>
</dbReference>